<feature type="transmembrane region" description="Helical" evidence="1">
    <location>
        <begin position="6"/>
        <end position="24"/>
    </location>
</feature>
<accession>A0A0E9V9K8</accession>
<keyword evidence="1" id="KW-1133">Transmembrane helix</keyword>
<reference evidence="2" key="2">
    <citation type="journal article" date="2015" name="Fish Shellfish Immunol.">
        <title>Early steps in the European eel (Anguilla anguilla)-Vibrio vulnificus interaction in the gills: Role of the RtxA13 toxin.</title>
        <authorList>
            <person name="Callol A."/>
            <person name="Pajuelo D."/>
            <person name="Ebbesson L."/>
            <person name="Teles M."/>
            <person name="MacKenzie S."/>
            <person name="Amaro C."/>
        </authorList>
    </citation>
    <scope>NUCLEOTIDE SEQUENCE</scope>
</reference>
<keyword evidence="1" id="KW-0472">Membrane</keyword>
<name>A0A0E9V9K8_ANGAN</name>
<dbReference type="EMBL" id="GBXM01033861">
    <property type="protein sequence ID" value="JAH74716.1"/>
    <property type="molecule type" value="Transcribed_RNA"/>
</dbReference>
<sequence>MLLTEVHLFLYMNSFYVVIVFLIHTSRYFP</sequence>
<protein>
    <submittedName>
        <fullName evidence="2">Uncharacterized protein</fullName>
    </submittedName>
</protein>
<evidence type="ECO:0000313" key="2">
    <source>
        <dbReference type="EMBL" id="JAH74716.1"/>
    </source>
</evidence>
<proteinExistence type="predicted"/>
<reference evidence="2" key="1">
    <citation type="submission" date="2014-11" db="EMBL/GenBank/DDBJ databases">
        <authorList>
            <person name="Amaro Gonzalez C."/>
        </authorList>
    </citation>
    <scope>NUCLEOTIDE SEQUENCE</scope>
</reference>
<evidence type="ECO:0000256" key="1">
    <source>
        <dbReference type="SAM" id="Phobius"/>
    </source>
</evidence>
<organism evidence="2">
    <name type="scientific">Anguilla anguilla</name>
    <name type="common">European freshwater eel</name>
    <name type="synonym">Muraena anguilla</name>
    <dbReference type="NCBI Taxonomy" id="7936"/>
    <lineage>
        <taxon>Eukaryota</taxon>
        <taxon>Metazoa</taxon>
        <taxon>Chordata</taxon>
        <taxon>Craniata</taxon>
        <taxon>Vertebrata</taxon>
        <taxon>Euteleostomi</taxon>
        <taxon>Actinopterygii</taxon>
        <taxon>Neopterygii</taxon>
        <taxon>Teleostei</taxon>
        <taxon>Anguilliformes</taxon>
        <taxon>Anguillidae</taxon>
        <taxon>Anguilla</taxon>
    </lineage>
</organism>
<keyword evidence="1" id="KW-0812">Transmembrane</keyword>
<dbReference type="AlphaFoldDB" id="A0A0E9V9K8"/>